<name>A0AAE3NF50_9BURK</name>
<keyword evidence="1" id="KW-0732">Signal</keyword>
<keyword evidence="3" id="KW-1185">Reference proteome</keyword>
<feature type="chain" id="PRO_5041937712" description="Lipoprotein transmembrane" evidence="1">
    <location>
        <begin position="28"/>
        <end position="165"/>
    </location>
</feature>
<evidence type="ECO:0000256" key="1">
    <source>
        <dbReference type="SAM" id="SignalP"/>
    </source>
</evidence>
<evidence type="ECO:0000313" key="3">
    <source>
        <dbReference type="Proteomes" id="UP001212602"/>
    </source>
</evidence>
<dbReference type="EMBL" id="JAQIPB010000010">
    <property type="protein sequence ID" value="MDA7418469.1"/>
    <property type="molecule type" value="Genomic_DNA"/>
</dbReference>
<sequence length="165" mass="18668">MKKSLPAAAATLGLLLLAGCVSEPTWIAPGTSRAETLQRLGPPTASYALAQGERLQYSRQPMGFEVSNVDLDAQGRVVSVTQVMDEGRFAHDIRVDEWRVPDVLRTYGRPEEISRVSSFNGDVWQWRYRQLNNPRLLYIYLDPQGVVRRYHVGDDLRFVPPNSRP</sequence>
<feature type="signal peptide" evidence="1">
    <location>
        <begin position="1"/>
        <end position="27"/>
    </location>
</feature>
<dbReference type="Proteomes" id="UP001212602">
    <property type="component" value="Unassembled WGS sequence"/>
</dbReference>
<organism evidence="2 3">
    <name type="scientific">Xenophilus arseniciresistens</name>
    <dbReference type="NCBI Taxonomy" id="1283306"/>
    <lineage>
        <taxon>Bacteria</taxon>
        <taxon>Pseudomonadati</taxon>
        <taxon>Pseudomonadota</taxon>
        <taxon>Betaproteobacteria</taxon>
        <taxon>Burkholderiales</taxon>
        <taxon>Comamonadaceae</taxon>
        <taxon>Xenophilus</taxon>
    </lineage>
</organism>
<dbReference type="AlphaFoldDB" id="A0AAE3NF50"/>
<reference evidence="2" key="1">
    <citation type="submission" date="2023-01" db="EMBL/GenBank/DDBJ databases">
        <title>Xenophilus mangrovi sp. nov., isolated from soil of Mangrove nature reserve.</title>
        <authorList>
            <person name="Xu S."/>
            <person name="Liu Z."/>
            <person name="Xu Y."/>
        </authorList>
    </citation>
    <scope>NUCLEOTIDE SEQUENCE</scope>
    <source>
        <strain evidence="2">YW8</strain>
    </source>
</reference>
<accession>A0AAE3NF50</accession>
<dbReference type="PROSITE" id="PS51257">
    <property type="entry name" value="PROKAR_LIPOPROTEIN"/>
    <property type="match status" value="1"/>
</dbReference>
<evidence type="ECO:0000313" key="2">
    <source>
        <dbReference type="EMBL" id="MDA7418469.1"/>
    </source>
</evidence>
<dbReference type="RefSeq" id="WP_271429685.1">
    <property type="nucleotide sequence ID" value="NZ_JAQIPB010000010.1"/>
</dbReference>
<comment type="caution">
    <text evidence="2">The sequence shown here is derived from an EMBL/GenBank/DDBJ whole genome shotgun (WGS) entry which is preliminary data.</text>
</comment>
<protein>
    <recommendedName>
        <fullName evidence="4">Lipoprotein transmembrane</fullName>
    </recommendedName>
</protein>
<proteinExistence type="predicted"/>
<evidence type="ECO:0008006" key="4">
    <source>
        <dbReference type="Google" id="ProtNLM"/>
    </source>
</evidence>
<gene>
    <name evidence="2" type="ORF">PGB34_19030</name>
</gene>